<evidence type="ECO:0000256" key="1">
    <source>
        <dbReference type="ARBA" id="ARBA00022553"/>
    </source>
</evidence>
<reference evidence="8 9" key="1">
    <citation type="submission" date="2020-07" db="EMBL/GenBank/DDBJ databases">
        <title>Sequencing the genomes of 1000 actinobacteria strains.</title>
        <authorList>
            <person name="Klenk H.-P."/>
        </authorList>
    </citation>
    <scope>NUCLEOTIDE SEQUENCE [LARGE SCALE GENOMIC DNA]</scope>
    <source>
        <strain evidence="8 9">DSM 23141</strain>
    </source>
</reference>
<dbReference type="Pfam" id="PF00196">
    <property type="entry name" value="GerE"/>
    <property type="match status" value="1"/>
</dbReference>
<dbReference type="Pfam" id="PF00072">
    <property type="entry name" value="Response_reg"/>
    <property type="match status" value="1"/>
</dbReference>
<accession>A0A852YGX3</accession>
<dbReference type="Gene3D" id="3.40.50.2300">
    <property type="match status" value="1"/>
</dbReference>
<dbReference type="AlphaFoldDB" id="A0A852YGX3"/>
<dbReference type="Proteomes" id="UP000553888">
    <property type="component" value="Unassembled WGS sequence"/>
</dbReference>
<proteinExistence type="predicted"/>
<dbReference type="GO" id="GO:0003677">
    <property type="term" value="F:DNA binding"/>
    <property type="evidence" value="ECO:0007669"/>
    <property type="project" value="UniProtKB-KW"/>
</dbReference>
<keyword evidence="1 5" id="KW-0597">Phosphoprotein</keyword>
<dbReference type="InterPro" id="IPR011006">
    <property type="entry name" value="CheY-like_superfamily"/>
</dbReference>
<dbReference type="GO" id="GO:0000160">
    <property type="term" value="P:phosphorelay signal transduction system"/>
    <property type="evidence" value="ECO:0007669"/>
    <property type="project" value="InterPro"/>
</dbReference>
<evidence type="ECO:0000313" key="9">
    <source>
        <dbReference type="Proteomes" id="UP000553888"/>
    </source>
</evidence>
<dbReference type="PRINTS" id="PR00038">
    <property type="entry name" value="HTHLUXR"/>
</dbReference>
<dbReference type="PROSITE" id="PS00622">
    <property type="entry name" value="HTH_LUXR_1"/>
    <property type="match status" value="1"/>
</dbReference>
<feature type="domain" description="HTH luxR-type" evidence="6">
    <location>
        <begin position="152"/>
        <end position="223"/>
    </location>
</feature>
<name>A0A852YGX3_9MICO</name>
<comment type="caution">
    <text evidence="8">The sequence shown here is derived from an EMBL/GenBank/DDBJ whole genome shotgun (WGS) entry which is preliminary data.</text>
</comment>
<dbReference type="SUPFAM" id="SSF52172">
    <property type="entry name" value="CheY-like"/>
    <property type="match status" value="1"/>
</dbReference>
<keyword evidence="9" id="KW-1185">Reference proteome</keyword>
<dbReference type="SUPFAM" id="SSF46894">
    <property type="entry name" value="C-terminal effector domain of the bipartite response regulators"/>
    <property type="match status" value="1"/>
</dbReference>
<evidence type="ECO:0000256" key="3">
    <source>
        <dbReference type="ARBA" id="ARBA00023125"/>
    </source>
</evidence>
<dbReference type="PANTHER" id="PTHR43214">
    <property type="entry name" value="TWO-COMPONENT RESPONSE REGULATOR"/>
    <property type="match status" value="1"/>
</dbReference>
<dbReference type="InterPro" id="IPR058245">
    <property type="entry name" value="NreC/VraR/RcsB-like_REC"/>
</dbReference>
<dbReference type="EMBL" id="JACBZY010000001">
    <property type="protein sequence ID" value="NYH00575.1"/>
    <property type="molecule type" value="Genomic_DNA"/>
</dbReference>
<evidence type="ECO:0000256" key="4">
    <source>
        <dbReference type="ARBA" id="ARBA00023163"/>
    </source>
</evidence>
<evidence type="ECO:0000259" key="6">
    <source>
        <dbReference type="PROSITE" id="PS50043"/>
    </source>
</evidence>
<dbReference type="SMART" id="SM00448">
    <property type="entry name" value="REC"/>
    <property type="match status" value="1"/>
</dbReference>
<dbReference type="SMART" id="SM00421">
    <property type="entry name" value="HTH_LUXR"/>
    <property type="match status" value="1"/>
</dbReference>
<evidence type="ECO:0000256" key="5">
    <source>
        <dbReference type="PROSITE-ProRule" id="PRU00169"/>
    </source>
</evidence>
<dbReference type="PANTHER" id="PTHR43214:SF24">
    <property type="entry name" value="TRANSCRIPTIONAL REGULATORY PROTEIN NARL-RELATED"/>
    <property type="match status" value="1"/>
</dbReference>
<dbReference type="InterPro" id="IPR039420">
    <property type="entry name" value="WalR-like"/>
</dbReference>
<dbReference type="PROSITE" id="PS50110">
    <property type="entry name" value="RESPONSE_REGULATORY"/>
    <property type="match status" value="1"/>
</dbReference>
<dbReference type="RefSeq" id="WP_246286795.1">
    <property type="nucleotide sequence ID" value="NZ_JACBZY010000001.1"/>
</dbReference>
<dbReference type="PROSITE" id="PS50043">
    <property type="entry name" value="HTH_LUXR_2"/>
    <property type="match status" value="1"/>
</dbReference>
<evidence type="ECO:0000313" key="8">
    <source>
        <dbReference type="EMBL" id="NYH00575.1"/>
    </source>
</evidence>
<sequence>MTDALSGTRLRAAVADDAMLLREGIGKVLADGGVDVVASVGSGEELVAAVQSGGIDVAVLDIRMPPKFRDEGIVALETLRSQGSRIGVLLLSMYATPEYAMRALDAGAGTGYLLKERVSEPHTLVAAVTTVSRGGSVVDPEVVAQLMNRPRADGPLSTLTARELSVLEAMAQGNSNAGISRQLFLGVKTVETHVRNIMQKLGLDDSPDNHRRVLAVLAFLGSR</sequence>
<evidence type="ECO:0000256" key="2">
    <source>
        <dbReference type="ARBA" id="ARBA00023015"/>
    </source>
</evidence>
<keyword evidence="3 8" id="KW-0238">DNA-binding</keyword>
<dbReference type="CDD" id="cd17535">
    <property type="entry name" value="REC_NarL-like"/>
    <property type="match status" value="1"/>
</dbReference>
<keyword evidence="4" id="KW-0804">Transcription</keyword>
<dbReference type="CDD" id="cd06170">
    <property type="entry name" value="LuxR_C_like"/>
    <property type="match status" value="1"/>
</dbReference>
<dbReference type="InterPro" id="IPR016032">
    <property type="entry name" value="Sig_transdc_resp-reg_C-effctor"/>
</dbReference>
<feature type="domain" description="Response regulatory" evidence="7">
    <location>
        <begin position="11"/>
        <end position="129"/>
    </location>
</feature>
<dbReference type="InterPro" id="IPR000792">
    <property type="entry name" value="Tscrpt_reg_LuxR_C"/>
</dbReference>
<gene>
    <name evidence="8" type="ORF">BJ979_003200</name>
</gene>
<dbReference type="InterPro" id="IPR001789">
    <property type="entry name" value="Sig_transdc_resp-reg_receiver"/>
</dbReference>
<keyword evidence="2" id="KW-0805">Transcription regulation</keyword>
<evidence type="ECO:0000259" key="7">
    <source>
        <dbReference type="PROSITE" id="PS50110"/>
    </source>
</evidence>
<protein>
    <submittedName>
        <fullName evidence="8">DNA-binding NarL/FixJ family response regulator</fullName>
    </submittedName>
</protein>
<organism evidence="8 9">
    <name type="scientific">Schumannella luteola</name>
    <dbReference type="NCBI Taxonomy" id="472059"/>
    <lineage>
        <taxon>Bacteria</taxon>
        <taxon>Bacillati</taxon>
        <taxon>Actinomycetota</taxon>
        <taxon>Actinomycetes</taxon>
        <taxon>Micrococcales</taxon>
        <taxon>Microbacteriaceae</taxon>
        <taxon>Schumannella</taxon>
    </lineage>
</organism>
<dbReference type="GO" id="GO:0006355">
    <property type="term" value="P:regulation of DNA-templated transcription"/>
    <property type="evidence" value="ECO:0007669"/>
    <property type="project" value="InterPro"/>
</dbReference>
<feature type="modified residue" description="4-aspartylphosphate" evidence="5">
    <location>
        <position position="61"/>
    </location>
</feature>